<dbReference type="InterPro" id="IPR050645">
    <property type="entry name" value="Histidine_acid_phosphatase"/>
</dbReference>
<dbReference type="EMBL" id="HF935699">
    <property type="protein sequence ID" value="CCX12333.1"/>
    <property type="molecule type" value="Genomic_DNA"/>
</dbReference>
<dbReference type="SUPFAM" id="SSF53254">
    <property type="entry name" value="Phosphoglycerate mutase-like"/>
    <property type="match status" value="1"/>
</dbReference>
<accession>U4LD51</accession>
<dbReference type="GO" id="GO:0016158">
    <property type="term" value="F:inositol hexakisphosphate 3-phosphatase activity"/>
    <property type="evidence" value="ECO:0007669"/>
    <property type="project" value="UniProtKB-EC"/>
</dbReference>
<evidence type="ECO:0000313" key="5">
    <source>
        <dbReference type="Proteomes" id="UP000018144"/>
    </source>
</evidence>
<dbReference type="Pfam" id="PF00328">
    <property type="entry name" value="His_Phos_2"/>
    <property type="match status" value="1"/>
</dbReference>
<dbReference type="CDD" id="cd07061">
    <property type="entry name" value="HP_HAP_like"/>
    <property type="match status" value="1"/>
</dbReference>
<dbReference type="Gene3D" id="3.40.50.1240">
    <property type="entry name" value="Phosphoglycerate mutase-like"/>
    <property type="match status" value="1"/>
</dbReference>
<dbReference type="PANTHER" id="PTHR11567">
    <property type="entry name" value="ACID PHOSPHATASE-RELATED"/>
    <property type="match status" value="1"/>
</dbReference>
<evidence type="ECO:0000256" key="2">
    <source>
        <dbReference type="ARBA" id="ARBA00012632"/>
    </source>
</evidence>
<name>U4LD51_PYROM</name>
<protein>
    <recommendedName>
        <fullName evidence="2">3-phytase</fullName>
        <ecNumber evidence="2">3.1.3.8</ecNumber>
    </recommendedName>
</protein>
<proteinExistence type="inferred from homology"/>
<sequence>MATFVPPPAYTAQQLAQLYPSSLELRQVQVIFRHGERTPVHPRLQNTGLPAHWPYCASSSRFTSAVLAARGSWDTLSYRRRLETFGPSGAAVLASAPGGIVDHICRPGELTDIGRQTTLALGARLRKLYVDELRFLPPAIGEEDTYYLRATPIQRALESLQQVFTGLYPSAFRPEGHIPVIISRSPQDENLFPNEANCRRFSQLARAFAAAAAEKWNGSEEMGYLQEKLGVWMPAGQKVAVDASPRLSGLMDTINATLAHGEGTKLPGEFYDPEVRRIMNMVNVEEWFRGYKESSEYRRLGVGSLLNDIATRSIAAARGETAVKLALMGCHDTTIAGLLASLGAFDEIWPPFTSSIAVETFRVKNQRKSFWGRFTTTDRDEGWFVRVRYNEKPVVLAGCRKEGRHLQGDEAFCTMKAFREAIDKVKTEDWKGDCARNLELKGLPEVELVE</sequence>
<dbReference type="InterPro" id="IPR029033">
    <property type="entry name" value="His_PPase_superfam"/>
</dbReference>
<dbReference type="EC" id="3.1.3.8" evidence="2"/>
<evidence type="ECO:0000313" key="4">
    <source>
        <dbReference type="EMBL" id="CCX12333.1"/>
    </source>
</evidence>
<dbReference type="AlphaFoldDB" id="U4LD51"/>
<dbReference type="eggNOG" id="KOG3720">
    <property type="taxonomic scope" value="Eukaryota"/>
</dbReference>
<dbReference type="STRING" id="1076935.U4LD51"/>
<dbReference type="Proteomes" id="UP000018144">
    <property type="component" value="Unassembled WGS sequence"/>
</dbReference>
<reference evidence="4 5" key="1">
    <citation type="journal article" date="2013" name="PLoS Genet.">
        <title>The genome and development-dependent transcriptomes of Pyronema confluens: a window into fungal evolution.</title>
        <authorList>
            <person name="Traeger S."/>
            <person name="Altegoer F."/>
            <person name="Freitag M."/>
            <person name="Gabaldon T."/>
            <person name="Kempken F."/>
            <person name="Kumar A."/>
            <person name="Marcet-Houben M."/>
            <person name="Poggeler S."/>
            <person name="Stajich J.E."/>
            <person name="Nowrousian M."/>
        </authorList>
    </citation>
    <scope>NUCLEOTIDE SEQUENCE [LARGE SCALE GENOMIC DNA]</scope>
    <source>
        <strain evidence="5">CBS 100304</strain>
        <tissue evidence="4">Vegetative mycelium</tissue>
    </source>
</reference>
<evidence type="ECO:0000256" key="3">
    <source>
        <dbReference type="ARBA" id="ARBA00022801"/>
    </source>
</evidence>
<gene>
    <name evidence="4" type="ORF">PCON_11927</name>
</gene>
<dbReference type="PROSITE" id="PS00616">
    <property type="entry name" value="HIS_ACID_PHOSPHAT_1"/>
    <property type="match status" value="1"/>
</dbReference>
<dbReference type="InterPro" id="IPR033379">
    <property type="entry name" value="Acid_Pase_AS"/>
</dbReference>
<evidence type="ECO:0000256" key="1">
    <source>
        <dbReference type="ARBA" id="ARBA00005375"/>
    </source>
</evidence>
<comment type="similarity">
    <text evidence="1">Belongs to the histidine acid phosphatase family.</text>
</comment>
<dbReference type="PANTHER" id="PTHR11567:SF110">
    <property type="entry name" value="2-PHOSPHOXYLOSE PHOSPHATASE 1"/>
    <property type="match status" value="1"/>
</dbReference>
<keyword evidence="3" id="KW-0378">Hydrolase</keyword>
<organism evidence="4 5">
    <name type="scientific">Pyronema omphalodes (strain CBS 100304)</name>
    <name type="common">Pyronema confluens</name>
    <dbReference type="NCBI Taxonomy" id="1076935"/>
    <lineage>
        <taxon>Eukaryota</taxon>
        <taxon>Fungi</taxon>
        <taxon>Dikarya</taxon>
        <taxon>Ascomycota</taxon>
        <taxon>Pezizomycotina</taxon>
        <taxon>Pezizomycetes</taxon>
        <taxon>Pezizales</taxon>
        <taxon>Pyronemataceae</taxon>
        <taxon>Pyronema</taxon>
    </lineage>
</organism>
<dbReference type="InterPro" id="IPR000560">
    <property type="entry name" value="His_Pase_clade-2"/>
</dbReference>
<dbReference type="OMA" id="SWPPFTS"/>
<keyword evidence="5" id="KW-1185">Reference proteome</keyword>
<dbReference type="OrthoDB" id="10257284at2759"/>